<dbReference type="InterPro" id="IPR014044">
    <property type="entry name" value="CAP_dom"/>
</dbReference>
<evidence type="ECO:0000313" key="4">
    <source>
        <dbReference type="Proteomes" id="UP000468591"/>
    </source>
</evidence>
<accession>A0A6P0CCU8</accession>
<feature type="region of interest" description="Disordered" evidence="1">
    <location>
        <begin position="170"/>
        <end position="204"/>
    </location>
</feature>
<organism evidence="3 4">
    <name type="scientific">Sulfitobacter sediminilitoris</name>
    <dbReference type="NCBI Taxonomy" id="2698830"/>
    <lineage>
        <taxon>Bacteria</taxon>
        <taxon>Pseudomonadati</taxon>
        <taxon>Pseudomonadota</taxon>
        <taxon>Alphaproteobacteria</taxon>
        <taxon>Rhodobacterales</taxon>
        <taxon>Roseobacteraceae</taxon>
        <taxon>Sulfitobacter</taxon>
    </lineage>
</organism>
<gene>
    <name evidence="3" type="ORF">GV827_11290</name>
</gene>
<dbReference type="RefSeq" id="WP_164353917.1">
    <property type="nucleotide sequence ID" value="NZ_JAABNT010000006.1"/>
</dbReference>
<comment type="caution">
    <text evidence="3">The sequence shown here is derived from an EMBL/GenBank/DDBJ whole genome shotgun (WGS) entry which is preliminary data.</text>
</comment>
<dbReference type="CDD" id="cd05379">
    <property type="entry name" value="CAP_bacterial"/>
    <property type="match status" value="1"/>
</dbReference>
<dbReference type="Gene3D" id="3.40.33.10">
    <property type="entry name" value="CAP"/>
    <property type="match status" value="1"/>
</dbReference>
<keyword evidence="4" id="KW-1185">Reference proteome</keyword>
<reference evidence="3 4" key="1">
    <citation type="submission" date="2020-01" db="EMBL/GenBank/DDBJ databases">
        <title>Sulfitobacter sediminilitoris sp. nov., isolated from a tidal flat.</title>
        <authorList>
            <person name="Park S."/>
            <person name="Yoon J.-H."/>
        </authorList>
    </citation>
    <scope>NUCLEOTIDE SEQUENCE [LARGE SCALE GENOMIC DNA]</scope>
    <source>
        <strain evidence="3 4">JBTF-M27</strain>
    </source>
</reference>
<feature type="compositionally biased region" description="Pro residues" evidence="1">
    <location>
        <begin position="174"/>
        <end position="185"/>
    </location>
</feature>
<evidence type="ECO:0000259" key="2">
    <source>
        <dbReference type="Pfam" id="PF00188"/>
    </source>
</evidence>
<dbReference type="InterPro" id="IPR035940">
    <property type="entry name" value="CAP_sf"/>
</dbReference>
<evidence type="ECO:0000256" key="1">
    <source>
        <dbReference type="SAM" id="MobiDB-lite"/>
    </source>
</evidence>
<dbReference type="PANTHER" id="PTHR31157">
    <property type="entry name" value="SCP DOMAIN-CONTAINING PROTEIN"/>
    <property type="match status" value="1"/>
</dbReference>
<feature type="domain" description="SCP" evidence="2">
    <location>
        <begin position="12"/>
        <end position="142"/>
    </location>
</feature>
<proteinExistence type="predicted"/>
<evidence type="ECO:0000313" key="3">
    <source>
        <dbReference type="EMBL" id="NEK22986.1"/>
    </source>
</evidence>
<dbReference type="AlphaFoldDB" id="A0A6P0CCU8"/>
<dbReference type="PANTHER" id="PTHR31157:SF1">
    <property type="entry name" value="SCP DOMAIN-CONTAINING PROTEIN"/>
    <property type="match status" value="1"/>
</dbReference>
<dbReference type="EMBL" id="JAABNT010000006">
    <property type="protein sequence ID" value="NEK22986.1"/>
    <property type="molecule type" value="Genomic_DNA"/>
</dbReference>
<name>A0A6P0CCU8_9RHOB</name>
<dbReference type="Proteomes" id="UP000468591">
    <property type="component" value="Unassembled WGS sequence"/>
</dbReference>
<protein>
    <recommendedName>
        <fullName evidence="2">SCP domain-containing protein</fullName>
    </recommendedName>
</protein>
<dbReference type="SUPFAM" id="SSF55797">
    <property type="entry name" value="PR-1-like"/>
    <property type="match status" value="1"/>
</dbReference>
<sequence length="262" mass="28074">MSQANEAERFMLDLINAERAAVGLDAVILDTRPNDSSEDHSSWMLDTSTFAHKGAGGSSAGDRMSAADFDFSGSSGWGENIAWQSARGEPGILDDVTALHQGLMNSPGHRANILSSYFEALGIGIEVGNFEGFEAVMITQNFAYTEGELAPDTGTTPPVVETPVTPSIVSIPEPETPIDPAPVPDPASLVDQQSTPQQPEPPLVNVDQSGDMPLCSAFIEWELQWEPAAPQSAFEETGDQFQPLLDAIQSLFADAGWDFWGF</sequence>
<dbReference type="Pfam" id="PF00188">
    <property type="entry name" value="CAP"/>
    <property type="match status" value="1"/>
</dbReference>